<accession>A0A151A8S0</accession>
<name>A0A151A8S0_9EURY</name>
<dbReference type="EMBL" id="LTAZ01000017">
    <property type="protein sequence ID" value="KYH23994.1"/>
    <property type="molecule type" value="Genomic_DNA"/>
</dbReference>
<reference evidence="2 3" key="1">
    <citation type="submission" date="2016-02" db="EMBL/GenBank/DDBJ databases">
        <title>Genome sequence of Halalkalicoccus paucihalophilus DSM 24557.</title>
        <authorList>
            <person name="Poehlein A."/>
            <person name="Daniel R."/>
        </authorList>
    </citation>
    <scope>NUCLEOTIDE SEQUENCE [LARGE SCALE GENOMIC DNA]</scope>
    <source>
        <strain evidence="2 3">DSM 24557</strain>
    </source>
</reference>
<protein>
    <recommendedName>
        <fullName evidence="4">LexA-binding, inner membrane-associated hydrolase</fullName>
    </recommendedName>
</protein>
<proteinExistence type="predicted"/>
<evidence type="ECO:0000256" key="1">
    <source>
        <dbReference type="SAM" id="Phobius"/>
    </source>
</evidence>
<evidence type="ECO:0000313" key="2">
    <source>
        <dbReference type="EMBL" id="KYH23994.1"/>
    </source>
</evidence>
<evidence type="ECO:0008006" key="4">
    <source>
        <dbReference type="Google" id="ProtNLM"/>
    </source>
</evidence>
<dbReference type="Pfam" id="PF04307">
    <property type="entry name" value="YdjM"/>
    <property type="match status" value="1"/>
</dbReference>
<sequence>MVDVSGHFAMALLFAAPAWVLWGHRGALGFTGFTLVTAMLPDSDLVLQHYLPVSHHGVTHTVLFVALVSVLSGAVAARWLTAHFNTHRWIRSTTIPTETVFLFATAGLLTGGVSHIFADLLSAPDIAAPLAPFWPVYPEHIIIDVIYYNSPIWNFGLLAVAVALHLALARYEGYPLETRYRIGEREESEASAAVYD</sequence>
<dbReference type="AlphaFoldDB" id="A0A151A8S0"/>
<feature type="transmembrane region" description="Helical" evidence="1">
    <location>
        <begin position="100"/>
        <end position="118"/>
    </location>
</feature>
<dbReference type="OrthoDB" id="328023at2157"/>
<feature type="transmembrane region" description="Helical" evidence="1">
    <location>
        <begin position="152"/>
        <end position="171"/>
    </location>
</feature>
<dbReference type="InterPro" id="IPR007404">
    <property type="entry name" value="YdjM-like"/>
</dbReference>
<comment type="caution">
    <text evidence="2">The sequence shown here is derived from an EMBL/GenBank/DDBJ whole genome shotgun (WGS) entry which is preliminary data.</text>
</comment>
<keyword evidence="1" id="KW-0472">Membrane</keyword>
<keyword evidence="1" id="KW-1133">Transmembrane helix</keyword>
<keyword evidence="3" id="KW-1185">Reference proteome</keyword>
<feature type="transmembrane region" description="Helical" evidence="1">
    <location>
        <begin position="53"/>
        <end position="80"/>
    </location>
</feature>
<gene>
    <name evidence="2" type="ORF">HAPAU_40730</name>
</gene>
<evidence type="ECO:0000313" key="3">
    <source>
        <dbReference type="Proteomes" id="UP000075321"/>
    </source>
</evidence>
<organism evidence="2 3">
    <name type="scientific">Halalkalicoccus paucihalophilus</name>
    <dbReference type="NCBI Taxonomy" id="1008153"/>
    <lineage>
        <taxon>Archaea</taxon>
        <taxon>Methanobacteriati</taxon>
        <taxon>Methanobacteriota</taxon>
        <taxon>Stenosarchaea group</taxon>
        <taxon>Halobacteria</taxon>
        <taxon>Halobacteriales</taxon>
        <taxon>Halococcaceae</taxon>
        <taxon>Halalkalicoccus</taxon>
    </lineage>
</organism>
<dbReference type="Proteomes" id="UP000075321">
    <property type="component" value="Unassembled WGS sequence"/>
</dbReference>
<dbReference type="PATRIC" id="fig|1008153.3.peg.4366"/>
<keyword evidence="1" id="KW-0812">Transmembrane</keyword>
<dbReference type="RefSeq" id="WP_066385735.1">
    <property type="nucleotide sequence ID" value="NZ_LTAZ01000017.1"/>
</dbReference>